<sequence>RNLFNLHCGAVIEQSFVDVEACIWLYQELGYTDDYEFIFIE</sequence>
<protein>
    <submittedName>
        <fullName evidence="1">Uncharacterized protein</fullName>
    </submittedName>
</protein>
<dbReference type="EMBL" id="UINC01093300">
    <property type="protein sequence ID" value="SVC47614.1"/>
    <property type="molecule type" value="Genomic_DNA"/>
</dbReference>
<evidence type="ECO:0000313" key="1">
    <source>
        <dbReference type="EMBL" id="SVC47614.1"/>
    </source>
</evidence>
<feature type="non-terminal residue" evidence="1">
    <location>
        <position position="1"/>
    </location>
</feature>
<gene>
    <name evidence="1" type="ORF">METZ01_LOCUS300468</name>
</gene>
<organism evidence="1">
    <name type="scientific">marine metagenome</name>
    <dbReference type="NCBI Taxonomy" id="408172"/>
    <lineage>
        <taxon>unclassified sequences</taxon>
        <taxon>metagenomes</taxon>
        <taxon>ecological metagenomes</taxon>
    </lineage>
</organism>
<accession>A0A382MF93</accession>
<reference evidence="1" key="1">
    <citation type="submission" date="2018-05" db="EMBL/GenBank/DDBJ databases">
        <authorList>
            <person name="Lanie J.A."/>
            <person name="Ng W.-L."/>
            <person name="Kazmierczak K.M."/>
            <person name="Andrzejewski T.M."/>
            <person name="Davidsen T.M."/>
            <person name="Wayne K.J."/>
            <person name="Tettelin H."/>
            <person name="Glass J.I."/>
            <person name="Rusch D."/>
            <person name="Podicherti R."/>
            <person name="Tsui H.-C.T."/>
            <person name="Winkler M.E."/>
        </authorList>
    </citation>
    <scope>NUCLEOTIDE SEQUENCE</scope>
</reference>
<dbReference type="AlphaFoldDB" id="A0A382MF93"/>
<name>A0A382MF93_9ZZZZ</name>
<proteinExistence type="predicted"/>